<keyword evidence="3" id="KW-1185">Reference proteome</keyword>
<evidence type="ECO:0000256" key="1">
    <source>
        <dbReference type="SAM" id="Phobius"/>
    </source>
</evidence>
<protein>
    <recommendedName>
        <fullName evidence="4">Integral membrane protein TmpA</fullName>
    </recommendedName>
</protein>
<evidence type="ECO:0008006" key="4">
    <source>
        <dbReference type="Google" id="ProtNLM"/>
    </source>
</evidence>
<keyword evidence="1" id="KW-1133">Transmembrane helix</keyword>
<dbReference type="PANTHER" id="PTHR33927:SF1">
    <property type="entry name" value="TRANSMEMBRANE PROTEIN"/>
    <property type="match status" value="1"/>
</dbReference>
<dbReference type="AlphaFoldDB" id="A0A6A5TNJ0"/>
<feature type="transmembrane region" description="Helical" evidence="1">
    <location>
        <begin position="232"/>
        <end position="256"/>
    </location>
</feature>
<dbReference type="InterPro" id="IPR052979">
    <property type="entry name" value="Adenylate-forming_domain"/>
</dbReference>
<dbReference type="EMBL" id="ML977025">
    <property type="protein sequence ID" value="KAF1950497.1"/>
    <property type="molecule type" value="Genomic_DNA"/>
</dbReference>
<dbReference type="Proteomes" id="UP000800035">
    <property type="component" value="Unassembled WGS sequence"/>
</dbReference>
<evidence type="ECO:0000313" key="3">
    <source>
        <dbReference type="Proteomes" id="UP000800035"/>
    </source>
</evidence>
<name>A0A6A5TNJ0_9PLEO</name>
<organism evidence="2 3">
    <name type="scientific">Byssothecium circinans</name>
    <dbReference type="NCBI Taxonomy" id="147558"/>
    <lineage>
        <taxon>Eukaryota</taxon>
        <taxon>Fungi</taxon>
        <taxon>Dikarya</taxon>
        <taxon>Ascomycota</taxon>
        <taxon>Pezizomycotina</taxon>
        <taxon>Dothideomycetes</taxon>
        <taxon>Pleosporomycetidae</taxon>
        <taxon>Pleosporales</taxon>
        <taxon>Massarineae</taxon>
        <taxon>Massarinaceae</taxon>
        <taxon>Byssothecium</taxon>
    </lineage>
</organism>
<keyword evidence="1" id="KW-0812">Transmembrane</keyword>
<feature type="transmembrane region" description="Helical" evidence="1">
    <location>
        <begin position="268"/>
        <end position="290"/>
    </location>
</feature>
<dbReference type="OrthoDB" id="3142841at2759"/>
<feature type="transmembrane region" description="Helical" evidence="1">
    <location>
        <begin position="326"/>
        <end position="342"/>
    </location>
</feature>
<dbReference type="PANTHER" id="PTHR33927">
    <property type="entry name" value="TRANSMEMBRANE PROTEIN"/>
    <property type="match status" value="1"/>
</dbReference>
<proteinExistence type="predicted"/>
<sequence length="597" mass="67173">MAENQWWERRTSHRHTPQYPAATIIPYPRLPPALDFDTDSFTSNRTYHTSSDLEKAILNPKTSYYDPASTTSTLTTSHDSTCLLHSAKYNQVPHFPPKRYPRLVRYFRYTLLTVYRRLFTAVFIGNSIPLILIFTQHCATESIPLSTLATAASSNFLATILIRQDIVINAIFRTAWLVPWSAPFRLRRWVAKCYCYGGIHSGAAVAGTMWWIAFSTVLTMRFIKDEEGRGGYTLAILLATLMILALLVIILVLAYPSFRERWHNAFEITHRFLGWTSILLFWIQLILLTARPSTTNPPSTPTFASPSNPPSSLRRAFATRLLRSPTFWNLLTITLLLIYPWLRLRKWNFTAEVLSPHAIRLRFTHPVRKFSCLSLSTSPLREWHPFATFPSSSPRLDRSSRAGEGGEETEIEIETETENSLIISSAGDWTRALITRARAQNPPSPTQISLYTKGHPHSGLLSLTPLFRTAILLTTGSGIGPALSSLLHRPPTQRIRLIWSTRSPVKTYGRDLYERVLRAEPGAVVIDSDVVGRVDLVGVVWGVWRGIGGRGREGDRGEGEKEEEAVVFVLSNRGITGRVVRGLVGRGVVALGPVWDS</sequence>
<reference evidence="2" key="1">
    <citation type="journal article" date="2020" name="Stud. Mycol.">
        <title>101 Dothideomycetes genomes: a test case for predicting lifestyles and emergence of pathogens.</title>
        <authorList>
            <person name="Haridas S."/>
            <person name="Albert R."/>
            <person name="Binder M."/>
            <person name="Bloem J."/>
            <person name="Labutti K."/>
            <person name="Salamov A."/>
            <person name="Andreopoulos B."/>
            <person name="Baker S."/>
            <person name="Barry K."/>
            <person name="Bills G."/>
            <person name="Bluhm B."/>
            <person name="Cannon C."/>
            <person name="Castanera R."/>
            <person name="Culley D."/>
            <person name="Daum C."/>
            <person name="Ezra D."/>
            <person name="Gonzalez J."/>
            <person name="Henrissat B."/>
            <person name="Kuo A."/>
            <person name="Liang C."/>
            <person name="Lipzen A."/>
            <person name="Lutzoni F."/>
            <person name="Magnuson J."/>
            <person name="Mondo S."/>
            <person name="Nolan M."/>
            <person name="Ohm R."/>
            <person name="Pangilinan J."/>
            <person name="Park H.-J."/>
            <person name="Ramirez L."/>
            <person name="Alfaro M."/>
            <person name="Sun H."/>
            <person name="Tritt A."/>
            <person name="Yoshinaga Y."/>
            <person name="Zwiers L.-H."/>
            <person name="Turgeon B."/>
            <person name="Goodwin S."/>
            <person name="Spatafora J."/>
            <person name="Crous P."/>
            <person name="Grigoriev I."/>
        </authorList>
    </citation>
    <scope>NUCLEOTIDE SEQUENCE</scope>
    <source>
        <strain evidence="2">CBS 675.92</strain>
    </source>
</reference>
<accession>A0A6A5TNJ0</accession>
<keyword evidence="1" id="KW-0472">Membrane</keyword>
<gene>
    <name evidence="2" type="ORF">CC80DRAFT_519916</name>
</gene>
<feature type="transmembrane region" description="Helical" evidence="1">
    <location>
        <begin position="114"/>
        <end position="134"/>
    </location>
</feature>
<evidence type="ECO:0000313" key="2">
    <source>
        <dbReference type="EMBL" id="KAF1950497.1"/>
    </source>
</evidence>
<feature type="transmembrane region" description="Helical" evidence="1">
    <location>
        <begin position="193"/>
        <end position="212"/>
    </location>
</feature>